<dbReference type="InterPro" id="IPR016667">
    <property type="entry name" value="Caps_polysacc_synth_CpsB/CapC"/>
</dbReference>
<evidence type="ECO:0000256" key="4">
    <source>
        <dbReference type="ARBA" id="ARBA00051722"/>
    </source>
</evidence>
<proteinExistence type="inferred from homology"/>
<dbReference type="Proteomes" id="UP000005695">
    <property type="component" value="Unassembled WGS sequence"/>
</dbReference>
<comment type="caution">
    <text evidence="5">The sequence shown here is derived from an EMBL/GenBank/DDBJ whole genome shotgun (WGS) entry which is preliminary data.</text>
</comment>
<evidence type="ECO:0000313" key="5">
    <source>
        <dbReference type="EMBL" id="EAT17327.1"/>
    </source>
</evidence>
<dbReference type="PIRSF" id="PIRSF016557">
    <property type="entry name" value="Caps_synth_CpsB"/>
    <property type="match status" value="1"/>
</dbReference>
<evidence type="ECO:0000313" key="6">
    <source>
        <dbReference type="Proteomes" id="UP000005695"/>
    </source>
</evidence>
<name>Q1K3X6_DESA6</name>
<keyword evidence="6" id="KW-1185">Reference proteome</keyword>
<gene>
    <name evidence="5" type="ORF">Dace_3193</name>
</gene>
<accession>Q1K3X6</accession>
<comment type="similarity">
    <text evidence="1">Belongs to the metallo-dependent hydrolases superfamily. CpsB/CapC family.</text>
</comment>
<dbReference type="GO" id="GO:0004725">
    <property type="term" value="F:protein tyrosine phosphatase activity"/>
    <property type="evidence" value="ECO:0007669"/>
    <property type="project" value="UniProtKB-EC"/>
</dbReference>
<evidence type="ECO:0000256" key="1">
    <source>
        <dbReference type="ARBA" id="ARBA00005750"/>
    </source>
</evidence>
<dbReference type="EC" id="3.1.3.48" evidence="2"/>
<dbReference type="SUPFAM" id="SSF89550">
    <property type="entry name" value="PHP domain-like"/>
    <property type="match status" value="1"/>
</dbReference>
<keyword evidence="3" id="KW-0378">Hydrolase</keyword>
<dbReference type="InterPro" id="IPR016195">
    <property type="entry name" value="Pol/histidinol_Pase-like"/>
</dbReference>
<dbReference type="Gene3D" id="3.20.20.140">
    <property type="entry name" value="Metal-dependent hydrolases"/>
    <property type="match status" value="1"/>
</dbReference>
<evidence type="ECO:0000256" key="3">
    <source>
        <dbReference type="ARBA" id="ARBA00022801"/>
    </source>
</evidence>
<dbReference type="OrthoDB" id="9788539at2"/>
<dbReference type="GO" id="GO:0030145">
    <property type="term" value="F:manganese ion binding"/>
    <property type="evidence" value="ECO:0007669"/>
    <property type="project" value="InterPro"/>
</dbReference>
<dbReference type="PANTHER" id="PTHR39181:SF1">
    <property type="entry name" value="TYROSINE-PROTEIN PHOSPHATASE YWQE"/>
    <property type="match status" value="1"/>
</dbReference>
<reference evidence="5" key="1">
    <citation type="submission" date="2006-05" db="EMBL/GenBank/DDBJ databases">
        <title>Annotation of the draft genome assembly of Desulfuromonas acetoxidans DSM 684.</title>
        <authorList>
            <consortium name="US DOE Joint Genome Institute (JGI-ORNL)"/>
            <person name="Larimer F."/>
            <person name="Land M."/>
            <person name="Hauser L."/>
        </authorList>
    </citation>
    <scope>NUCLEOTIDE SEQUENCE [LARGE SCALE GENOMIC DNA]</scope>
    <source>
        <strain evidence="5">DSM 684</strain>
    </source>
</reference>
<dbReference type="RefSeq" id="WP_005997608.1">
    <property type="nucleotide sequence ID" value="NZ_AAEW02000001.1"/>
</dbReference>
<sequence>MIDCHCHILPGLDDGCRTEKESIAMARQLVTAGFSRVFCTPHCITGLYDFSGEQVSAAVAALQQQLDREGIALQLETGMEYYLDDFFLGRLEHPMPLGKTNLLLFELPSSGDVRMLPQAVCEIKKRGLKPVLAHPERFFAGKLQLTVVDFVQRWLTRHPADLLPVALRDVVDQGCLLQADLGSFNGVYGANARRLAMLLQQHGMYACIGSDGHNPRQAERILRDNYWLVELGCQRDRKFSCGADVGLKGIV</sequence>
<protein>
    <recommendedName>
        <fullName evidence="2">protein-tyrosine-phosphatase</fullName>
        <ecNumber evidence="2">3.1.3.48</ecNumber>
    </recommendedName>
</protein>
<dbReference type="EMBL" id="AAEW02000001">
    <property type="protein sequence ID" value="EAT17327.1"/>
    <property type="molecule type" value="Genomic_DNA"/>
</dbReference>
<reference evidence="5" key="2">
    <citation type="submission" date="2006-05" db="EMBL/GenBank/DDBJ databases">
        <title>Sequencing of the draft genome and assembly of Desulfuromonas acetoxidans DSM 684.</title>
        <authorList>
            <consortium name="US DOE Joint Genome Institute (JGI-PGF)"/>
            <person name="Copeland A."/>
            <person name="Lucas S."/>
            <person name="Lapidus A."/>
            <person name="Barry K."/>
            <person name="Detter J.C."/>
            <person name="Glavina del Rio T."/>
            <person name="Hammon N."/>
            <person name="Israni S."/>
            <person name="Dalin E."/>
            <person name="Tice H."/>
            <person name="Bruce D."/>
            <person name="Pitluck S."/>
            <person name="Richardson P."/>
        </authorList>
    </citation>
    <scope>NUCLEOTIDE SEQUENCE [LARGE SCALE GENOMIC DNA]</scope>
    <source>
        <strain evidence="5">DSM 684</strain>
    </source>
</reference>
<dbReference type="AlphaFoldDB" id="Q1K3X6"/>
<dbReference type="PANTHER" id="PTHR39181">
    <property type="entry name" value="TYROSINE-PROTEIN PHOSPHATASE YWQE"/>
    <property type="match status" value="1"/>
</dbReference>
<dbReference type="Pfam" id="PF19567">
    <property type="entry name" value="CpsB_CapC"/>
    <property type="match status" value="1"/>
</dbReference>
<organism evidence="5 6">
    <name type="scientific">Desulfuromonas acetoxidans (strain DSM 684 / 11070)</name>
    <dbReference type="NCBI Taxonomy" id="281689"/>
    <lineage>
        <taxon>Bacteria</taxon>
        <taxon>Pseudomonadati</taxon>
        <taxon>Thermodesulfobacteriota</taxon>
        <taxon>Desulfuromonadia</taxon>
        <taxon>Desulfuromonadales</taxon>
        <taxon>Desulfuromonadaceae</taxon>
        <taxon>Desulfuromonas</taxon>
    </lineage>
</organism>
<comment type="catalytic activity">
    <reaction evidence="4">
        <text>O-phospho-L-tyrosyl-[protein] + H2O = L-tyrosyl-[protein] + phosphate</text>
        <dbReference type="Rhea" id="RHEA:10684"/>
        <dbReference type="Rhea" id="RHEA-COMP:10136"/>
        <dbReference type="Rhea" id="RHEA-COMP:20101"/>
        <dbReference type="ChEBI" id="CHEBI:15377"/>
        <dbReference type="ChEBI" id="CHEBI:43474"/>
        <dbReference type="ChEBI" id="CHEBI:46858"/>
        <dbReference type="ChEBI" id="CHEBI:61978"/>
        <dbReference type="EC" id="3.1.3.48"/>
    </reaction>
</comment>
<evidence type="ECO:0000256" key="2">
    <source>
        <dbReference type="ARBA" id="ARBA00013064"/>
    </source>
</evidence>